<evidence type="ECO:0000259" key="9">
    <source>
        <dbReference type="SMART" id="SM00906"/>
    </source>
</evidence>
<keyword evidence="11" id="KW-1185">Reference proteome</keyword>
<dbReference type="GO" id="GO:0003677">
    <property type="term" value="F:DNA binding"/>
    <property type="evidence" value="ECO:0007669"/>
    <property type="project" value="UniProtKB-KW"/>
</dbReference>
<name>A0A178Z8Z6_9EURO</name>
<dbReference type="RefSeq" id="XP_018689509.1">
    <property type="nucleotide sequence ID" value="XM_018840828.1"/>
</dbReference>
<comment type="caution">
    <text evidence="10">The sequence shown here is derived from an EMBL/GenBank/DDBJ whole genome shotgun (WGS) entry which is preliminary data.</text>
</comment>
<evidence type="ECO:0000256" key="4">
    <source>
        <dbReference type="ARBA" id="ARBA00023015"/>
    </source>
</evidence>
<dbReference type="EMBL" id="LVYI01000009">
    <property type="protein sequence ID" value="OAP56142.1"/>
    <property type="molecule type" value="Genomic_DNA"/>
</dbReference>
<evidence type="ECO:0000256" key="5">
    <source>
        <dbReference type="ARBA" id="ARBA00023125"/>
    </source>
</evidence>
<feature type="region of interest" description="Disordered" evidence="8">
    <location>
        <begin position="175"/>
        <end position="227"/>
    </location>
</feature>
<gene>
    <name evidence="10" type="ORF">AYL99_09321</name>
</gene>
<evidence type="ECO:0000256" key="7">
    <source>
        <dbReference type="ARBA" id="ARBA00023242"/>
    </source>
</evidence>
<accession>A0A178Z8Z6</accession>
<dbReference type="Pfam" id="PF04082">
    <property type="entry name" value="Fungal_trans"/>
    <property type="match status" value="1"/>
</dbReference>
<sequence length="901" mass="100283">MAKCNGKRPQCGFCTQYNQPCHYLEDRRQFSRPTKAEIQGKDEEINSLRLLVKTLRETESLEDVRNILGQHQRMVHGDPTDDITDSNEACESLINDRVTRNEAPARVLGASGTTRIPGASDRAIPFPSHHPSTESERVVTTFSAHGAFPSAIPEIRPHDEGHAATRRYRSVEAEWNHRATSIPPETPDQSRHQEDDQEAEDSPIFHGPSSAMHELSNRGDGTLPEHSNFIGFGPYHRYSVPSQEGTSASRLASASSDTRLASRDSDDDTLTPEVQSIISQLVAHAALQRHREVAHLYERRFDFDGLDPEMAMHFFDLHWNRPHLSYLITYRPAVMDSLANNGPYINKLLLNAIYFASATYSERSISLRRDKDDPQTVAAQFLDRFRECLQEEGIETPSVPSICGLILMGTALVSIGKTSPGWVYCGIAYRMVIDLGCHLEKSSRSSNGNCGHLTALDIEIRKRVFWTAYANDKVQSLYLGRPCCLQVSESDVSKRLLDTYEETEPWKPYIDPLYSSSPTSKLLAAYVPRPTYAVSTFRALLDLAEIAEMLISSIYAVSSLKMAEEDRVRAFERIAEALETWERKLPVHLRIEDDHPAPPHLLTLHTTYFALRILLLRPFFPGGHLYPTTITTIPSSDRTSRLTSTRTSPPPQQAPSDFLTAARLDCYSAALSIRALVTSYRRSFTLGRAPIRLSYCILNAVMVFMQDAQRSKDPSRNVEEIRDCYEALKETTPANLGLRKPLRIMRGLVQYLGLEQDTAPEQVRAVSGGLGRAGSDGDTGHGQLNAGGSNNPRTRDILSASFPPPSNNPGVPYSSHSHTRQVVHPSHSEVGGGTRQTLSHPLPAPQPMDFSKGVQGTDGAGSHGSEENEDWNMDWSWNTGLDGFGLYDDDDFFGILQPSAS</sequence>
<feature type="compositionally biased region" description="Polar residues" evidence="8">
    <location>
        <begin position="241"/>
        <end position="259"/>
    </location>
</feature>
<reference evidence="10 11" key="1">
    <citation type="submission" date="2016-04" db="EMBL/GenBank/DDBJ databases">
        <title>Draft genome of Fonsecaea erecta CBS 125763.</title>
        <authorList>
            <person name="Weiss V.A."/>
            <person name="Vicente V.A."/>
            <person name="Raittz R.T."/>
            <person name="Moreno L.F."/>
            <person name="De Souza E.M."/>
            <person name="Pedrosa F.O."/>
            <person name="Steffens M.B."/>
            <person name="Faoro H."/>
            <person name="Tadra-Sfeir M.Z."/>
            <person name="Najafzadeh M.J."/>
            <person name="Felipe M.S."/>
            <person name="Teixeira M."/>
            <person name="Sun J."/>
            <person name="Xi L."/>
            <person name="Gomes R."/>
            <person name="De Azevedo C.M."/>
            <person name="Salgado C.G."/>
            <person name="Da Silva M.B."/>
            <person name="Nascimento M.F."/>
            <person name="Queiroz-Telles F."/>
            <person name="Attili D.S."/>
            <person name="Gorbushina A."/>
        </authorList>
    </citation>
    <scope>NUCLEOTIDE SEQUENCE [LARGE SCALE GENOMIC DNA]</scope>
    <source>
        <strain evidence="10 11">CBS 125763</strain>
    </source>
</reference>
<feature type="compositionally biased region" description="Low complexity" evidence="8">
    <location>
        <begin position="635"/>
        <end position="647"/>
    </location>
</feature>
<feature type="domain" description="Xylanolytic transcriptional activator regulatory" evidence="9">
    <location>
        <begin position="421"/>
        <end position="503"/>
    </location>
</feature>
<comment type="subcellular location">
    <subcellularLocation>
        <location evidence="1">Nucleus</location>
    </subcellularLocation>
</comment>
<dbReference type="GO" id="GO:0000981">
    <property type="term" value="F:DNA-binding transcription factor activity, RNA polymerase II-specific"/>
    <property type="evidence" value="ECO:0007669"/>
    <property type="project" value="InterPro"/>
</dbReference>
<dbReference type="AlphaFoldDB" id="A0A178Z8Z6"/>
<evidence type="ECO:0000313" key="11">
    <source>
        <dbReference type="Proteomes" id="UP000078343"/>
    </source>
</evidence>
<dbReference type="InterPro" id="IPR051615">
    <property type="entry name" value="Transcr_Regulatory_Elem"/>
</dbReference>
<keyword evidence="5" id="KW-0238">DNA-binding</keyword>
<protein>
    <recommendedName>
        <fullName evidence="9">Xylanolytic transcriptional activator regulatory domain-containing protein</fullName>
    </recommendedName>
</protein>
<dbReference type="GO" id="GO:0005634">
    <property type="term" value="C:nucleus"/>
    <property type="evidence" value="ECO:0007669"/>
    <property type="project" value="UniProtKB-SubCell"/>
</dbReference>
<evidence type="ECO:0000256" key="6">
    <source>
        <dbReference type="ARBA" id="ARBA00023163"/>
    </source>
</evidence>
<keyword evidence="6" id="KW-0804">Transcription</keyword>
<dbReference type="PANTHER" id="PTHR31313:SF86">
    <property type="entry name" value="ZN(2)-C6 FUNGAL-TYPE DOMAIN-CONTAINING PROTEIN"/>
    <property type="match status" value="1"/>
</dbReference>
<dbReference type="GO" id="GO:0006351">
    <property type="term" value="P:DNA-templated transcription"/>
    <property type="evidence" value="ECO:0007669"/>
    <property type="project" value="InterPro"/>
</dbReference>
<dbReference type="Proteomes" id="UP000078343">
    <property type="component" value="Unassembled WGS sequence"/>
</dbReference>
<dbReference type="InterPro" id="IPR036864">
    <property type="entry name" value="Zn2-C6_fun-type_DNA-bd_sf"/>
</dbReference>
<keyword evidence="3" id="KW-0862">Zinc</keyword>
<dbReference type="InterPro" id="IPR007219">
    <property type="entry name" value="XnlR_reg_dom"/>
</dbReference>
<dbReference type="GeneID" id="30013489"/>
<dbReference type="CDD" id="cd00067">
    <property type="entry name" value="GAL4"/>
    <property type="match status" value="1"/>
</dbReference>
<dbReference type="PANTHER" id="PTHR31313">
    <property type="entry name" value="TY1 ENHANCER ACTIVATOR"/>
    <property type="match status" value="1"/>
</dbReference>
<evidence type="ECO:0000313" key="10">
    <source>
        <dbReference type="EMBL" id="OAP56142.1"/>
    </source>
</evidence>
<organism evidence="10 11">
    <name type="scientific">Fonsecaea erecta</name>
    <dbReference type="NCBI Taxonomy" id="1367422"/>
    <lineage>
        <taxon>Eukaryota</taxon>
        <taxon>Fungi</taxon>
        <taxon>Dikarya</taxon>
        <taxon>Ascomycota</taxon>
        <taxon>Pezizomycotina</taxon>
        <taxon>Eurotiomycetes</taxon>
        <taxon>Chaetothyriomycetidae</taxon>
        <taxon>Chaetothyriales</taxon>
        <taxon>Herpotrichiellaceae</taxon>
        <taxon>Fonsecaea</taxon>
    </lineage>
</organism>
<proteinExistence type="predicted"/>
<evidence type="ECO:0000256" key="2">
    <source>
        <dbReference type="ARBA" id="ARBA00022723"/>
    </source>
</evidence>
<feature type="region of interest" description="Disordered" evidence="8">
    <location>
        <begin position="635"/>
        <end position="655"/>
    </location>
</feature>
<dbReference type="Gene3D" id="4.10.240.10">
    <property type="entry name" value="Zn(2)-C6 fungal-type DNA-binding domain"/>
    <property type="match status" value="1"/>
</dbReference>
<keyword evidence="4" id="KW-0805">Transcription regulation</keyword>
<dbReference type="SMART" id="SM00906">
    <property type="entry name" value="Fungal_trans"/>
    <property type="match status" value="1"/>
</dbReference>
<keyword evidence="7" id="KW-0539">Nucleus</keyword>
<evidence type="ECO:0000256" key="8">
    <source>
        <dbReference type="SAM" id="MobiDB-lite"/>
    </source>
</evidence>
<feature type="region of interest" description="Disordered" evidence="8">
    <location>
        <begin position="767"/>
        <end position="846"/>
    </location>
</feature>
<evidence type="ECO:0000256" key="1">
    <source>
        <dbReference type="ARBA" id="ARBA00004123"/>
    </source>
</evidence>
<dbReference type="InterPro" id="IPR001138">
    <property type="entry name" value="Zn2Cys6_DnaBD"/>
</dbReference>
<evidence type="ECO:0000256" key="3">
    <source>
        <dbReference type="ARBA" id="ARBA00022833"/>
    </source>
</evidence>
<feature type="region of interest" description="Disordered" evidence="8">
    <location>
        <begin position="241"/>
        <end position="269"/>
    </location>
</feature>
<dbReference type="OrthoDB" id="2154091at2759"/>
<dbReference type="GO" id="GO:0008270">
    <property type="term" value="F:zinc ion binding"/>
    <property type="evidence" value="ECO:0007669"/>
    <property type="project" value="InterPro"/>
</dbReference>
<dbReference type="CDD" id="cd12148">
    <property type="entry name" value="fungal_TF_MHR"/>
    <property type="match status" value="1"/>
</dbReference>
<keyword evidence="2" id="KW-0479">Metal-binding</keyword>
<dbReference type="STRING" id="1367422.A0A178Z8Z6"/>